<evidence type="ECO:0000313" key="1">
    <source>
        <dbReference type="EMBL" id="KKL28689.1"/>
    </source>
</evidence>
<name>A0A0F9C3D8_9ZZZZ</name>
<reference evidence="1" key="1">
    <citation type="journal article" date="2015" name="Nature">
        <title>Complex archaea that bridge the gap between prokaryotes and eukaryotes.</title>
        <authorList>
            <person name="Spang A."/>
            <person name="Saw J.H."/>
            <person name="Jorgensen S.L."/>
            <person name="Zaremba-Niedzwiedzka K."/>
            <person name="Martijn J."/>
            <person name="Lind A.E."/>
            <person name="van Eijk R."/>
            <person name="Schleper C."/>
            <person name="Guy L."/>
            <person name="Ettema T.J."/>
        </authorList>
    </citation>
    <scope>NUCLEOTIDE SEQUENCE</scope>
</reference>
<accession>A0A0F9C3D8</accession>
<organism evidence="1">
    <name type="scientific">marine sediment metagenome</name>
    <dbReference type="NCBI Taxonomy" id="412755"/>
    <lineage>
        <taxon>unclassified sequences</taxon>
        <taxon>metagenomes</taxon>
        <taxon>ecological metagenomes</taxon>
    </lineage>
</organism>
<gene>
    <name evidence="1" type="ORF">LCGC14_2372600</name>
</gene>
<comment type="caution">
    <text evidence="1">The sequence shown here is derived from an EMBL/GenBank/DDBJ whole genome shotgun (WGS) entry which is preliminary data.</text>
</comment>
<dbReference type="EMBL" id="LAZR01035007">
    <property type="protein sequence ID" value="KKL28689.1"/>
    <property type="molecule type" value="Genomic_DNA"/>
</dbReference>
<sequence>AKTLRVYGLQTWDTAETTEDIVMDGTANVATSKAYVIIHRMQVLTKGSNSTNDGTITATAQSDSTVTAQIGAGKGQTLMAIYGIPSTQVAYLTSFYVGVLKRTTALVDVTLLVNPEPETELTNFGVKMIIGLNTAGQSDIQHFFAPYKKVTGPAILKVRVDSSAQNTSATGGFDIIIVDN</sequence>
<dbReference type="AlphaFoldDB" id="A0A0F9C3D8"/>
<feature type="non-terminal residue" evidence="1">
    <location>
        <position position="1"/>
    </location>
</feature>
<proteinExistence type="predicted"/>
<protein>
    <submittedName>
        <fullName evidence="1">Uncharacterized protein</fullName>
    </submittedName>
</protein>